<keyword evidence="2 5" id="KW-0812">Transmembrane</keyword>
<accession>A0A369QQS7</accession>
<dbReference type="PANTHER" id="PTHR37422">
    <property type="entry name" value="TEICHURONIC ACID BIOSYNTHESIS PROTEIN TUAE"/>
    <property type="match status" value="1"/>
</dbReference>
<name>A0A369QQS7_9BACT</name>
<evidence type="ECO:0000313" key="8">
    <source>
        <dbReference type="Proteomes" id="UP000253919"/>
    </source>
</evidence>
<evidence type="ECO:0000313" key="7">
    <source>
        <dbReference type="EMBL" id="RDC66035.1"/>
    </source>
</evidence>
<evidence type="ECO:0000256" key="2">
    <source>
        <dbReference type="ARBA" id="ARBA00022692"/>
    </source>
</evidence>
<evidence type="ECO:0000259" key="6">
    <source>
        <dbReference type="Pfam" id="PF04932"/>
    </source>
</evidence>
<evidence type="ECO:0000256" key="3">
    <source>
        <dbReference type="ARBA" id="ARBA00022989"/>
    </source>
</evidence>
<dbReference type="EMBL" id="QASA01000001">
    <property type="protein sequence ID" value="RDC66035.1"/>
    <property type="molecule type" value="Genomic_DNA"/>
</dbReference>
<feature type="transmembrane region" description="Helical" evidence="5">
    <location>
        <begin position="112"/>
        <end position="128"/>
    </location>
</feature>
<dbReference type="Proteomes" id="UP000253919">
    <property type="component" value="Unassembled WGS sequence"/>
</dbReference>
<feature type="transmembrane region" description="Helical" evidence="5">
    <location>
        <begin position="134"/>
        <end position="152"/>
    </location>
</feature>
<feature type="transmembrane region" description="Helical" evidence="5">
    <location>
        <begin position="31"/>
        <end position="49"/>
    </location>
</feature>
<feature type="transmembrane region" description="Helical" evidence="5">
    <location>
        <begin position="300"/>
        <end position="319"/>
    </location>
</feature>
<dbReference type="InterPro" id="IPR007016">
    <property type="entry name" value="O-antigen_ligase-rel_domated"/>
</dbReference>
<keyword evidence="3 5" id="KW-1133">Transmembrane helix</keyword>
<sequence>MAIKEFGILQTGIALTWLVIRYVNTEDRINTVINIWIVAALFVNLIGFYEVVTQKYLIASEVGGKTERLAMRIGFLAPRAMFANQNNYAFFNSLTTLLLLGKLIKPYRPLKWYVLNWISLGMSLYLLISSYSRAGIAAVALGTALFIVFSLTSHNNYKQNIIKIVAVLFVLFISVLVIDTSILDTITDKLNLVVEKNESSSDDTRVNIYTTCLNYALDHLGFGTGPGSSIFPLDGLPPHNFFLQILMEYGIVILLGMLYFLYISFRKFSSYQNVISNALPAMFKAMILVFPIMAVGPSTIIVEGSFWLWYGLLIAYSSIMMRKSHMLYTAAKQRELTI</sequence>
<evidence type="ECO:0000256" key="1">
    <source>
        <dbReference type="ARBA" id="ARBA00004141"/>
    </source>
</evidence>
<keyword evidence="8" id="KW-1185">Reference proteome</keyword>
<evidence type="ECO:0000256" key="4">
    <source>
        <dbReference type="ARBA" id="ARBA00023136"/>
    </source>
</evidence>
<dbReference type="InterPro" id="IPR051533">
    <property type="entry name" value="WaaL-like"/>
</dbReference>
<evidence type="ECO:0000256" key="5">
    <source>
        <dbReference type="SAM" id="Phobius"/>
    </source>
</evidence>
<gene>
    <name evidence="7" type="ORF">AHMF7616_04666</name>
</gene>
<dbReference type="GO" id="GO:0016020">
    <property type="term" value="C:membrane"/>
    <property type="evidence" value="ECO:0007669"/>
    <property type="project" value="UniProtKB-SubCell"/>
</dbReference>
<dbReference type="PANTHER" id="PTHR37422:SF23">
    <property type="entry name" value="TEICHURONIC ACID BIOSYNTHESIS PROTEIN TUAE"/>
    <property type="match status" value="1"/>
</dbReference>
<keyword evidence="4 5" id="KW-0472">Membrane</keyword>
<comment type="subcellular location">
    <subcellularLocation>
        <location evidence="1">Membrane</location>
        <topology evidence="1">Multi-pass membrane protein</topology>
    </subcellularLocation>
</comment>
<feature type="domain" description="O-antigen ligase-related" evidence="6">
    <location>
        <begin position="120"/>
        <end position="256"/>
    </location>
</feature>
<dbReference type="Pfam" id="PF04932">
    <property type="entry name" value="Wzy_C"/>
    <property type="match status" value="1"/>
</dbReference>
<dbReference type="OrthoDB" id="892754at2"/>
<feature type="transmembrane region" description="Helical" evidence="5">
    <location>
        <begin position="164"/>
        <end position="183"/>
    </location>
</feature>
<feature type="transmembrane region" description="Helical" evidence="5">
    <location>
        <begin position="241"/>
        <end position="262"/>
    </location>
</feature>
<dbReference type="AlphaFoldDB" id="A0A369QQS7"/>
<reference evidence="7 8" key="1">
    <citation type="submission" date="2018-04" db="EMBL/GenBank/DDBJ databases">
        <title>Adhaeribacter sp. HMF7616 genome sequencing and assembly.</title>
        <authorList>
            <person name="Kang H."/>
            <person name="Kang J."/>
            <person name="Cha I."/>
            <person name="Kim H."/>
            <person name="Joh K."/>
        </authorList>
    </citation>
    <scope>NUCLEOTIDE SEQUENCE [LARGE SCALE GENOMIC DNA]</scope>
    <source>
        <strain evidence="7 8">HMF7616</strain>
    </source>
</reference>
<organism evidence="7 8">
    <name type="scientific">Adhaeribacter pallidiroseus</name>
    <dbReference type="NCBI Taxonomy" id="2072847"/>
    <lineage>
        <taxon>Bacteria</taxon>
        <taxon>Pseudomonadati</taxon>
        <taxon>Bacteroidota</taxon>
        <taxon>Cytophagia</taxon>
        <taxon>Cytophagales</taxon>
        <taxon>Hymenobacteraceae</taxon>
        <taxon>Adhaeribacter</taxon>
    </lineage>
</organism>
<dbReference type="RefSeq" id="WP_115374955.1">
    <property type="nucleotide sequence ID" value="NZ_QASA01000001.1"/>
</dbReference>
<protein>
    <recommendedName>
        <fullName evidence="6">O-antigen ligase-related domain-containing protein</fullName>
    </recommendedName>
</protein>
<feature type="transmembrane region" description="Helical" evidence="5">
    <location>
        <begin position="274"/>
        <end position="294"/>
    </location>
</feature>
<feature type="transmembrane region" description="Helical" evidence="5">
    <location>
        <begin position="6"/>
        <end position="24"/>
    </location>
</feature>
<proteinExistence type="predicted"/>
<comment type="caution">
    <text evidence="7">The sequence shown here is derived from an EMBL/GenBank/DDBJ whole genome shotgun (WGS) entry which is preliminary data.</text>
</comment>